<dbReference type="InterPro" id="IPR002197">
    <property type="entry name" value="HTH_Fis"/>
</dbReference>
<dbReference type="InterPro" id="IPR003018">
    <property type="entry name" value="GAF"/>
</dbReference>
<reference evidence="7 8" key="1">
    <citation type="submission" date="2023-12" db="EMBL/GenBank/DDBJ databases">
        <title>Description of new species of Mycobacterium terrae complex isolated from sewage at the Sao Paulo Zoological Park Foundation in Brazil.</title>
        <authorList>
            <person name="Romagnoli C.L."/>
            <person name="Conceicao E.C."/>
            <person name="Machado E."/>
            <person name="Barreto L.B.P.F."/>
            <person name="Sharma A."/>
            <person name="Silva N.M."/>
            <person name="Marques L.E."/>
            <person name="Juliana M.A."/>
            <person name="Lourenco M.C.S."/>
            <person name="Digiampietri L.A."/>
            <person name="Suffys P.N."/>
            <person name="Viana-Niero C."/>
        </authorList>
    </citation>
    <scope>NUCLEOTIDE SEQUENCE [LARGE SCALE GENOMIC DNA]</scope>
    <source>
        <strain evidence="7 8">MYC098</strain>
    </source>
</reference>
<name>A0ABU5XIT8_9MYCO</name>
<dbReference type="EMBL" id="JAYJJR010000008">
    <property type="protein sequence ID" value="MEB3022159.1"/>
    <property type="molecule type" value="Genomic_DNA"/>
</dbReference>
<evidence type="ECO:0000259" key="6">
    <source>
        <dbReference type="PROSITE" id="PS50045"/>
    </source>
</evidence>
<accession>A0ABU5XIT8</accession>
<evidence type="ECO:0000256" key="1">
    <source>
        <dbReference type="ARBA" id="ARBA00022741"/>
    </source>
</evidence>
<dbReference type="Gene3D" id="1.10.10.60">
    <property type="entry name" value="Homeodomain-like"/>
    <property type="match status" value="1"/>
</dbReference>
<evidence type="ECO:0000256" key="5">
    <source>
        <dbReference type="ARBA" id="ARBA00023163"/>
    </source>
</evidence>
<keyword evidence="8" id="KW-1185">Reference proteome</keyword>
<feature type="domain" description="Sigma-54 factor interaction" evidence="6">
    <location>
        <begin position="473"/>
        <end position="534"/>
    </location>
</feature>
<dbReference type="InterPro" id="IPR009057">
    <property type="entry name" value="Homeodomain-like_sf"/>
</dbReference>
<gene>
    <name evidence="7" type="ORF">K6T79_14010</name>
</gene>
<evidence type="ECO:0000313" key="7">
    <source>
        <dbReference type="EMBL" id="MEB3022159.1"/>
    </source>
</evidence>
<sequence length="605" mass="65577">MRGDGAPDLRVAAARLGFLEHGRSAVAGVSNLVVASWERSQAAGVDVSEPRSSFIDEFDTGSLLVTCAQPILDQLADDVADSPLVVALTDKTARLVQRVDCSAEVARMLDRVEFAPGFDYAESTMGTNGVGTVFEAGQPVSVVGPEHFTEKLRQFGCTGAPIIDPITGRIEGVLDISTPASLWNPLVRTLVKTAAKDISRNFLLDRSQAQQAIFDTYLRISGRSARQAIFAFGHSVSIANSVAQQMFNADEQRLLYECATFLMTHRDSTTDSFPLPGREQPVRLRGTRVVVGSDVVGVVVVVDPLPGRRPGPPAAYPQQLLPRLVSPTEPATEVLVEPFSSPTWVRACDELRDALRKRKPALVIGEPAVGKATLVTELFHAEYPGACRVTVDAARFGSERPPPNVHTLLSNPDEPTLCIVRDPDQAGPDGAEPLEEFLSAVESLGAAVWLVGTAFSSTQDMPFGPWLEHFDTTITVPPLRYRTDDLPAVTAELLREIAPEHRVRLSPAAQLLIARYSWPGNLAQLREALVHALHRRPVGEIREADLPGYCHTASRRTLTPIEAAERDAIVGALRDVNGNRVAAATQLGMSRSSLYRKLRTYGITA</sequence>
<dbReference type="PROSITE" id="PS50045">
    <property type="entry name" value="SIGMA54_INTERACT_4"/>
    <property type="match status" value="1"/>
</dbReference>
<comment type="caution">
    <text evidence="7">The sequence shown here is derived from an EMBL/GenBank/DDBJ whole genome shotgun (WGS) entry which is preliminary data.</text>
</comment>
<dbReference type="RefSeq" id="WP_225405263.1">
    <property type="nucleotide sequence ID" value="NZ_JAYJJR010000008.1"/>
</dbReference>
<evidence type="ECO:0000256" key="3">
    <source>
        <dbReference type="ARBA" id="ARBA00023015"/>
    </source>
</evidence>
<dbReference type="InterPro" id="IPR002078">
    <property type="entry name" value="Sigma_54_int"/>
</dbReference>
<evidence type="ECO:0000256" key="4">
    <source>
        <dbReference type="ARBA" id="ARBA00023125"/>
    </source>
</evidence>
<dbReference type="Proteomes" id="UP001299596">
    <property type="component" value="Unassembled WGS sequence"/>
</dbReference>
<dbReference type="PRINTS" id="PR01590">
    <property type="entry name" value="HTHFIS"/>
</dbReference>
<dbReference type="Gene3D" id="3.30.450.40">
    <property type="match status" value="1"/>
</dbReference>
<dbReference type="SUPFAM" id="SSF52540">
    <property type="entry name" value="P-loop containing nucleoside triphosphate hydrolases"/>
    <property type="match status" value="1"/>
</dbReference>
<dbReference type="SUPFAM" id="SSF46689">
    <property type="entry name" value="Homeodomain-like"/>
    <property type="match status" value="1"/>
</dbReference>
<organism evidence="7 8">
    <name type="scientific">[Mycobacterium] crassicus</name>
    <dbReference type="NCBI Taxonomy" id="2872309"/>
    <lineage>
        <taxon>Bacteria</taxon>
        <taxon>Bacillati</taxon>
        <taxon>Actinomycetota</taxon>
        <taxon>Actinomycetes</taxon>
        <taxon>Mycobacteriales</taxon>
        <taxon>Mycobacteriaceae</taxon>
        <taxon>Mycolicibacter</taxon>
    </lineage>
</organism>
<dbReference type="Pfam" id="PF25601">
    <property type="entry name" value="AAA_lid_14"/>
    <property type="match status" value="1"/>
</dbReference>
<keyword evidence="5" id="KW-0804">Transcription</keyword>
<keyword evidence="4" id="KW-0238">DNA-binding</keyword>
<dbReference type="Pfam" id="PF01590">
    <property type="entry name" value="GAF"/>
    <property type="match status" value="1"/>
</dbReference>
<keyword evidence="3" id="KW-0805">Transcription regulation</keyword>
<dbReference type="InterPro" id="IPR027417">
    <property type="entry name" value="P-loop_NTPase"/>
</dbReference>
<keyword evidence="2" id="KW-0067">ATP-binding</keyword>
<dbReference type="InterPro" id="IPR029016">
    <property type="entry name" value="GAF-like_dom_sf"/>
</dbReference>
<dbReference type="PANTHER" id="PTHR32071">
    <property type="entry name" value="TRANSCRIPTIONAL REGULATORY PROTEIN"/>
    <property type="match status" value="1"/>
</dbReference>
<protein>
    <submittedName>
        <fullName evidence="7">Helix-turn-helix domain-containing protein</fullName>
    </submittedName>
</protein>
<dbReference type="InterPro" id="IPR058031">
    <property type="entry name" value="AAA_lid_NorR"/>
</dbReference>
<proteinExistence type="predicted"/>
<dbReference type="Gene3D" id="1.10.8.60">
    <property type="match status" value="1"/>
</dbReference>
<keyword evidence="1" id="KW-0547">Nucleotide-binding</keyword>
<evidence type="ECO:0000256" key="2">
    <source>
        <dbReference type="ARBA" id="ARBA00022840"/>
    </source>
</evidence>
<evidence type="ECO:0000313" key="8">
    <source>
        <dbReference type="Proteomes" id="UP001299596"/>
    </source>
</evidence>
<dbReference type="PANTHER" id="PTHR32071:SF122">
    <property type="entry name" value="SIGMA FACTOR"/>
    <property type="match status" value="1"/>
</dbReference>
<dbReference type="Pfam" id="PF02954">
    <property type="entry name" value="HTH_8"/>
    <property type="match status" value="1"/>
</dbReference>